<dbReference type="Proteomes" id="UP000716291">
    <property type="component" value="Unassembled WGS sequence"/>
</dbReference>
<dbReference type="PANTHER" id="PTHR11731">
    <property type="entry name" value="PROTEASE FAMILY S9B,C DIPEPTIDYL-PEPTIDASE IV-RELATED"/>
    <property type="match status" value="1"/>
</dbReference>
<keyword evidence="3" id="KW-0031">Aminopeptidase</keyword>
<evidence type="ECO:0000256" key="11">
    <source>
        <dbReference type="ARBA" id="ARBA00023180"/>
    </source>
</evidence>
<dbReference type="InterPro" id="IPR002469">
    <property type="entry name" value="Peptidase_S9B_N"/>
</dbReference>
<dbReference type="GO" id="GO:0006508">
    <property type="term" value="P:proteolysis"/>
    <property type="evidence" value="ECO:0007669"/>
    <property type="project" value="UniProtKB-KW"/>
</dbReference>
<dbReference type="InterPro" id="IPR050278">
    <property type="entry name" value="Serine_Prot_S9B/DPPIV"/>
</dbReference>
<evidence type="ECO:0000259" key="14">
    <source>
        <dbReference type="Pfam" id="PF00930"/>
    </source>
</evidence>
<dbReference type="SUPFAM" id="SSF82171">
    <property type="entry name" value="DPP6 N-terminal domain-like"/>
    <property type="match status" value="1"/>
</dbReference>
<evidence type="ECO:0000256" key="10">
    <source>
        <dbReference type="ARBA" id="ARBA00023136"/>
    </source>
</evidence>
<keyword evidence="5 12" id="KW-0812">Transmembrane</keyword>
<name>A0A9P6X9B6_RHIOR</name>
<dbReference type="InterPro" id="IPR002471">
    <property type="entry name" value="Pept_S9_AS"/>
</dbReference>
<dbReference type="PROSITE" id="PS00708">
    <property type="entry name" value="PRO_ENDOPEP_SER"/>
    <property type="match status" value="1"/>
</dbReference>
<keyword evidence="10 12" id="KW-0472">Membrane</keyword>
<dbReference type="FunFam" id="3.40.50.1820:FF:000003">
    <property type="entry name" value="Dipeptidyl peptidase 4"/>
    <property type="match status" value="1"/>
</dbReference>
<dbReference type="EMBL" id="JAANQT010000803">
    <property type="protein sequence ID" value="KAG1308264.1"/>
    <property type="molecule type" value="Genomic_DNA"/>
</dbReference>
<dbReference type="AlphaFoldDB" id="A0A9P6X9B6"/>
<dbReference type="Pfam" id="PF00930">
    <property type="entry name" value="DPPIV_N"/>
    <property type="match status" value="1"/>
</dbReference>
<comment type="similarity">
    <text evidence="2">Belongs to the peptidase S9B family.</text>
</comment>
<evidence type="ECO:0000313" key="15">
    <source>
        <dbReference type="EMBL" id="KAG1308264.1"/>
    </source>
</evidence>
<dbReference type="PANTHER" id="PTHR11731:SF200">
    <property type="entry name" value="DIPEPTIDYL PEPTIDASE 10, ISOFORM B"/>
    <property type="match status" value="1"/>
</dbReference>
<evidence type="ECO:0000256" key="9">
    <source>
        <dbReference type="ARBA" id="ARBA00022989"/>
    </source>
</evidence>
<evidence type="ECO:0000256" key="1">
    <source>
        <dbReference type="ARBA" id="ARBA00004576"/>
    </source>
</evidence>
<evidence type="ECO:0008006" key="17">
    <source>
        <dbReference type="Google" id="ProtNLM"/>
    </source>
</evidence>
<dbReference type="GO" id="GO:0004252">
    <property type="term" value="F:serine-type endopeptidase activity"/>
    <property type="evidence" value="ECO:0007669"/>
    <property type="project" value="InterPro"/>
</dbReference>
<sequence>MSFFSWNKNQEDNYELREVADLELLIEQMDSRNSLNIIDSDDDNSSESTIQEINIKHNYEYEEDVAFHGDEAEQSLVNNTDLERAANQDTTTKRYKKGGKKWICVGFLIFLLLLWVIWTIGLSQIGSARTEQQTTTANHIDFPDLYNSSFEPKRLYINWFEHDSKDGLFTSKNPYDNSIMLQSIESDTSQLLVEGSRLKINNDSLQVNSFKISRDGQYVLIKTNFTKQWRYSSHSNVYIYDVKKMTLSPLNQNSTIDSIPAISHVLWSPSGHQLAYVMNNDLYITDLANHTRVTFDGSSSVLNGILDWVYEEDVFGSDFAMWWSPDSTHLAYLRFDETNVPDYHLQYYTQQNKSYPEEITIKYPKPGAPNPLVSLHVYSLLSHKSMMLTSNATSYVTVNAPQNFKEFNISDRIITDVTWATNTSTHLLFKQTNRVQDTEITSLVTIQRNETYIENVRTYKPSDGGWVESYQSMVYLSNSKLKNNQSTISYVDILDNGKGYMHLAIIKTGGKKNKRITWLTTGKWEVVPGSVIIDHKRNLLHYISTEKSPLERHLYRIQLNDKNPSSTKVCLTCPEDTEEHAYYSVSFSPHYGYYVLNYEGPNVPKSILRKVDDDSFEKVLEDNSLLKNLLQQFDLPRTRMTTVKSGGVDMDVMEVLPPDFDATKKYPVLFHVYGGPGSQLVNYMFDLNWSTFLASKLGYIIVTVDGRGTGFKGRKYRMGVRGRLGELETIDQINAAKHWASLEYVDPARIAVWGWSYGGYMTTKIIEANSGLFVAGLAVAPVTDWRYYDSIYTERYMMTPQMNPDGYEQSAINKMEGFDNIKFLLLHGTADDNVHFQNSAVLVNKLIQANIHNYQVQYFPDSNHDISFGNANQNLYHMLTNFLWESFGGKEYLHVRKELNGHFSGPLSTSEH</sequence>
<proteinExistence type="inferred from homology"/>
<evidence type="ECO:0000256" key="4">
    <source>
        <dbReference type="ARBA" id="ARBA00022670"/>
    </source>
</evidence>
<gene>
    <name evidence="15" type="ORF">G6F64_006171</name>
</gene>
<dbReference type="SUPFAM" id="SSF53474">
    <property type="entry name" value="alpha/beta-Hydrolases"/>
    <property type="match status" value="1"/>
</dbReference>
<keyword evidence="6" id="KW-0378">Hydrolase</keyword>
<keyword evidence="8" id="KW-0735">Signal-anchor</keyword>
<feature type="domain" description="Dipeptidylpeptidase IV N-terminal" evidence="14">
    <location>
        <begin position="213"/>
        <end position="604"/>
    </location>
</feature>
<evidence type="ECO:0000256" key="6">
    <source>
        <dbReference type="ARBA" id="ARBA00022801"/>
    </source>
</evidence>
<dbReference type="Gene3D" id="2.140.10.30">
    <property type="entry name" value="Dipeptidylpeptidase IV, N-terminal domain"/>
    <property type="match status" value="1"/>
</dbReference>
<reference evidence="15" key="1">
    <citation type="journal article" date="2020" name="Microb. Genom.">
        <title>Genetic diversity of clinical and environmental Mucorales isolates obtained from an investigation of mucormycosis cases among solid organ transplant recipients.</title>
        <authorList>
            <person name="Nguyen M.H."/>
            <person name="Kaul D."/>
            <person name="Muto C."/>
            <person name="Cheng S.J."/>
            <person name="Richter R.A."/>
            <person name="Bruno V.M."/>
            <person name="Liu G."/>
            <person name="Beyhan S."/>
            <person name="Sundermann A.J."/>
            <person name="Mounaud S."/>
            <person name="Pasculle A.W."/>
            <person name="Nierman W.C."/>
            <person name="Driscoll E."/>
            <person name="Cumbie R."/>
            <person name="Clancy C.J."/>
            <person name="Dupont C.L."/>
        </authorList>
    </citation>
    <scope>NUCLEOTIDE SEQUENCE</scope>
    <source>
        <strain evidence="15">GL11</strain>
    </source>
</reference>
<dbReference type="GO" id="GO:0005886">
    <property type="term" value="C:plasma membrane"/>
    <property type="evidence" value="ECO:0007669"/>
    <property type="project" value="TreeGrafter"/>
</dbReference>
<dbReference type="Pfam" id="PF00326">
    <property type="entry name" value="Peptidase_S9"/>
    <property type="match status" value="1"/>
</dbReference>
<evidence type="ECO:0000313" key="16">
    <source>
        <dbReference type="Proteomes" id="UP000716291"/>
    </source>
</evidence>
<feature type="domain" description="Peptidase S9 prolyl oligopeptidase catalytic" evidence="13">
    <location>
        <begin position="687"/>
        <end position="889"/>
    </location>
</feature>
<dbReference type="InterPro" id="IPR001375">
    <property type="entry name" value="Peptidase_S9_cat"/>
</dbReference>
<dbReference type="GO" id="GO:0008239">
    <property type="term" value="F:dipeptidyl-peptidase activity"/>
    <property type="evidence" value="ECO:0007669"/>
    <property type="project" value="TreeGrafter"/>
</dbReference>
<feature type="transmembrane region" description="Helical" evidence="12">
    <location>
        <begin position="102"/>
        <end position="121"/>
    </location>
</feature>
<dbReference type="GO" id="GO:0004177">
    <property type="term" value="F:aminopeptidase activity"/>
    <property type="evidence" value="ECO:0007669"/>
    <property type="project" value="UniProtKB-KW"/>
</dbReference>
<keyword evidence="4" id="KW-0645">Protease</keyword>
<dbReference type="Gene3D" id="3.40.50.1820">
    <property type="entry name" value="alpha/beta hydrolase"/>
    <property type="match status" value="1"/>
</dbReference>
<evidence type="ECO:0000256" key="5">
    <source>
        <dbReference type="ARBA" id="ARBA00022692"/>
    </source>
</evidence>
<dbReference type="GO" id="GO:0005774">
    <property type="term" value="C:vacuolar membrane"/>
    <property type="evidence" value="ECO:0007669"/>
    <property type="project" value="UniProtKB-SubCell"/>
</dbReference>
<keyword evidence="7" id="KW-0720">Serine protease</keyword>
<evidence type="ECO:0000259" key="13">
    <source>
        <dbReference type="Pfam" id="PF00326"/>
    </source>
</evidence>
<protein>
    <recommendedName>
        <fullName evidence="17">Dipeptidyl aminopeptidase</fullName>
    </recommendedName>
</protein>
<keyword evidence="11" id="KW-0325">Glycoprotein</keyword>
<evidence type="ECO:0000256" key="2">
    <source>
        <dbReference type="ARBA" id="ARBA00006150"/>
    </source>
</evidence>
<organism evidence="15 16">
    <name type="scientific">Rhizopus oryzae</name>
    <name type="common">Mucormycosis agent</name>
    <name type="synonym">Rhizopus arrhizus var. delemar</name>
    <dbReference type="NCBI Taxonomy" id="64495"/>
    <lineage>
        <taxon>Eukaryota</taxon>
        <taxon>Fungi</taxon>
        <taxon>Fungi incertae sedis</taxon>
        <taxon>Mucoromycota</taxon>
        <taxon>Mucoromycotina</taxon>
        <taxon>Mucoromycetes</taxon>
        <taxon>Mucorales</taxon>
        <taxon>Mucorineae</taxon>
        <taxon>Rhizopodaceae</taxon>
        <taxon>Rhizopus</taxon>
    </lineage>
</organism>
<evidence type="ECO:0000256" key="12">
    <source>
        <dbReference type="SAM" id="Phobius"/>
    </source>
</evidence>
<comment type="subcellular location">
    <subcellularLocation>
        <location evidence="1">Vacuole membrane</location>
        <topology evidence="1">Single-pass type II membrane protein</topology>
    </subcellularLocation>
</comment>
<dbReference type="OrthoDB" id="16520at2759"/>
<comment type="caution">
    <text evidence="15">The sequence shown here is derived from an EMBL/GenBank/DDBJ whole genome shotgun (WGS) entry which is preliminary data.</text>
</comment>
<accession>A0A9P6X9B6</accession>
<dbReference type="InterPro" id="IPR029058">
    <property type="entry name" value="AB_hydrolase_fold"/>
</dbReference>
<evidence type="ECO:0000256" key="8">
    <source>
        <dbReference type="ARBA" id="ARBA00022968"/>
    </source>
</evidence>
<keyword evidence="9 12" id="KW-1133">Transmembrane helix</keyword>
<evidence type="ECO:0000256" key="3">
    <source>
        <dbReference type="ARBA" id="ARBA00022438"/>
    </source>
</evidence>
<evidence type="ECO:0000256" key="7">
    <source>
        <dbReference type="ARBA" id="ARBA00022825"/>
    </source>
</evidence>
<keyword evidence="16" id="KW-1185">Reference proteome</keyword>